<organism evidence="1 2">
    <name type="scientific">Macrosiphum euphorbiae</name>
    <name type="common">potato aphid</name>
    <dbReference type="NCBI Taxonomy" id="13131"/>
    <lineage>
        <taxon>Eukaryota</taxon>
        <taxon>Metazoa</taxon>
        <taxon>Ecdysozoa</taxon>
        <taxon>Arthropoda</taxon>
        <taxon>Hexapoda</taxon>
        <taxon>Insecta</taxon>
        <taxon>Pterygota</taxon>
        <taxon>Neoptera</taxon>
        <taxon>Paraneoptera</taxon>
        <taxon>Hemiptera</taxon>
        <taxon>Sternorrhyncha</taxon>
        <taxon>Aphidomorpha</taxon>
        <taxon>Aphidoidea</taxon>
        <taxon>Aphididae</taxon>
        <taxon>Macrosiphini</taxon>
        <taxon>Macrosiphum</taxon>
    </lineage>
</organism>
<dbReference type="EMBL" id="CARXXK010000001">
    <property type="protein sequence ID" value="CAI6345917.1"/>
    <property type="molecule type" value="Genomic_DNA"/>
</dbReference>
<comment type="caution">
    <text evidence="1">The sequence shown here is derived from an EMBL/GenBank/DDBJ whole genome shotgun (WGS) entry which is preliminary data.</text>
</comment>
<sequence length="88" mass="9923">MISFPTQYYDQDNYCIIRQATDRVVGVTLISSDLRAWRAALTSDPVVRHGATAEDEHASSLRSDTAHVGTSFRRTIINPIVVRVFVMR</sequence>
<dbReference type="Proteomes" id="UP001160148">
    <property type="component" value="Unassembled WGS sequence"/>
</dbReference>
<evidence type="ECO:0000313" key="1">
    <source>
        <dbReference type="EMBL" id="CAI6345917.1"/>
    </source>
</evidence>
<keyword evidence="2" id="KW-1185">Reference proteome</keyword>
<protein>
    <submittedName>
        <fullName evidence="1">Uncharacterized protein</fullName>
    </submittedName>
</protein>
<evidence type="ECO:0000313" key="2">
    <source>
        <dbReference type="Proteomes" id="UP001160148"/>
    </source>
</evidence>
<reference evidence="1 2" key="1">
    <citation type="submission" date="2023-01" db="EMBL/GenBank/DDBJ databases">
        <authorList>
            <person name="Whitehead M."/>
        </authorList>
    </citation>
    <scope>NUCLEOTIDE SEQUENCE [LARGE SCALE GENOMIC DNA]</scope>
</reference>
<name>A0AAV0VSN2_9HEMI</name>
<accession>A0AAV0VSN2</accession>
<dbReference type="AlphaFoldDB" id="A0AAV0VSN2"/>
<gene>
    <name evidence="1" type="ORF">MEUPH1_LOCUS2874</name>
</gene>
<proteinExistence type="predicted"/>